<proteinExistence type="predicted"/>
<keyword evidence="3" id="KW-1185">Reference proteome</keyword>
<protein>
    <submittedName>
        <fullName evidence="2">DUF3040 domain-containing protein</fullName>
    </submittedName>
</protein>
<dbReference type="EMBL" id="JBHTBJ010000003">
    <property type="protein sequence ID" value="MFC7273523.1"/>
    <property type="molecule type" value="Genomic_DNA"/>
</dbReference>
<name>A0ABW2HN93_9ACTN</name>
<keyword evidence="1" id="KW-0812">Transmembrane</keyword>
<dbReference type="InterPro" id="IPR021401">
    <property type="entry name" value="DUF3040"/>
</dbReference>
<dbReference type="RefSeq" id="WP_378965091.1">
    <property type="nucleotide sequence ID" value="NZ_JBHTBJ010000003.1"/>
</dbReference>
<feature type="transmembrane region" description="Helical" evidence="1">
    <location>
        <begin position="42"/>
        <end position="60"/>
    </location>
</feature>
<evidence type="ECO:0000313" key="3">
    <source>
        <dbReference type="Proteomes" id="UP001596548"/>
    </source>
</evidence>
<accession>A0ABW2HN93</accession>
<gene>
    <name evidence="2" type="ORF">ACFQS1_05995</name>
</gene>
<comment type="caution">
    <text evidence="2">The sequence shown here is derived from an EMBL/GenBank/DDBJ whole genome shotgun (WGS) entry which is preliminary data.</text>
</comment>
<evidence type="ECO:0000313" key="2">
    <source>
        <dbReference type="EMBL" id="MFC7273523.1"/>
    </source>
</evidence>
<evidence type="ECO:0000256" key="1">
    <source>
        <dbReference type="SAM" id="Phobius"/>
    </source>
</evidence>
<dbReference type="Pfam" id="PF11239">
    <property type="entry name" value="DUF3040"/>
    <property type="match status" value="1"/>
</dbReference>
<keyword evidence="1" id="KW-0472">Membrane</keyword>
<feature type="transmembrane region" description="Helical" evidence="1">
    <location>
        <begin position="66"/>
        <end position="88"/>
    </location>
</feature>
<dbReference type="Proteomes" id="UP001596548">
    <property type="component" value="Unassembled WGS sequence"/>
</dbReference>
<keyword evidence="1" id="KW-1133">Transmembrane helix</keyword>
<reference evidence="3" key="1">
    <citation type="journal article" date="2019" name="Int. J. Syst. Evol. Microbiol.">
        <title>The Global Catalogue of Microorganisms (GCM) 10K type strain sequencing project: providing services to taxonomists for standard genome sequencing and annotation.</title>
        <authorList>
            <consortium name="The Broad Institute Genomics Platform"/>
            <consortium name="The Broad Institute Genome Sequencing Center for Infectious Disease"/>
            <person name="Wu L."/>
            <person name="Ma J."/>
        </authorList>
    </citation>
    <scope>NUCLEOTIDE SEQUENCE [LARGE SCALE GENOMIC DNA]</scope>
    <source>
        <strain evidence="3">XZYJT-10</strain>
    </source>
</reference>
<sequence length="95" mass="10478">MLSREDSRRLAELERQLRRADPEFCVRMSGGRVARPAPRRGATLSLILTAIVIWTAAVILAVLGWWIAAVIAALCATTVASTVTYRLVRRRSDSA</sequence>
<organism evidence="2 3">
    <name type="scientific">Paractinoplanes rhizophilus</name>
    <dbReference type="NCBI Taxonomy" id="1416877"/>
    <lineage>
        <taxon>Bacteria</taxon>
        <taxon>Bacillati</taxon>
        <taxon>Actinomycetota</taxon>
        <taxon>Actinomycetes</taxon>
        <taxon>Micromonosporales</taxon>
        <taxon>Micromonosporaceae</taxon>
        <taxon>Paractinoplanes</taxon>
    </lineage>
</organism>